<dbReference type="Proteomes" id="UP001165960">
    <property type="component" value="Unassembled WGS sequence"/>
</dbReference>
<keyword evidence="2" id="KW-1185">Reference proteome</keyword>
<name>A0ACC2TZ78_9FUNG</name>
<reference evidence="1" key="1">
    <citation type="submission" date="2022-04" db="EMBL/GenBank/DDBJ databases">
        <title>Genome of the entomopathogenic fungus Entomophthora muscae.</title>
        <authorList>
            <person name="Elya C."/>
            <person name="Lovett B.R."/>
            <person name="Lee E."/>
            <person name="Macias A.M."/>
            <person name="Hajek A.E."/>
            <person name="De Bivort B.L."/>
            <person name="Kasson M.T."/>
            <person name="De Fine Licht H.H."/>
            <person name="Stajich J.E."/>
        </authorList>
    </citation>
    <scope>NUCLEOTIDE SEQUENCE</scope>
    <source>
        <strain evidence="1">Berkeley</strain>
    </source>
</reference>
<gene>
    <name evidence="1" type="primary">PCL5_11</name>
    <name evidence="1" type="ORF">DSO57_1029065</name>
</gene>
<accession>A0ACC2TZ78</accession>
<organism evidence="1 2">
    <name type="scientific">Entomophthora muscae</name>
    <dbReference type="NCBI Taxonomy" id="34485"/>
    <lineage>
        <taxon>Eukaryota</taxon>
        <taxon>Fungi</taxon>
        <taxon>Fungi incertae sedis</taxon>
        <taxon>Zoopagomycota</taxon>
        <taxon>Entomophthoromycotina</taxon>
        <taxon>Entomophthoromycetes</taxon>
        <taxon>Entomophthorales</taxon>
        <taxon>Entomophthoraceae</taxon>
        <taxon>Entomophthora</taxon>
    </lineage>
</organism>
<evidence type="ECO:0000313" key="1">
    <source>
        <dbReference type="EMBL" id="KAJ9080063.1"/>
    </source>
</evidence>
<proteinExistence type="predicted"/>
<dbReference type="EMBL" id="QTSX02001609">
    <property type="protein sequence ID" value="KAJ9080063.1"/>
    <property type="molecule type" value="Genomic_DNA"/>
</dbReference>
<protein>
    <submittedName>
        <fullName evidence="1">PHO85 cyclin-5</fullName>
    </submittedName>
</protein>
<comment type="caution">
    <text evidence="1">The sequence shown here is derived from an EMBL/GenBank/DDBJ whole genome shotgun (WGS) entry which is preliminary data.</text>
</comment>
<sequence length="200" mass="22913">MEYSGLTQESVSQLLAEFVFNHSYFYSRALSGSSMFYFRLLARSKASLNHVVLAMIYMNRVYGSITRILRELPTKLIFTACLVLAFNYQEDCTYTITSWANMSGFSPKEVRHAIFRVLNALNHSIEVEPSLFKKYLVSVTYIATPMQTVFFKEYWSPPGSPSFSLQSPPIYLPVSHPPGIPLQHEIISYFTLPHVFTIPK</sequence>
<evidence type="ECO:0000313" key="2">
    <source>
        <dbReference type="Proteomes" id="UP001165960"/>
    </source>
</evidence>